<comment type="caution">
    <text evidence="3">The sequence shown here is derived from an EMBL/GenBank/DDBJ whole genome shotgun (WGS) entry which is preliminary data.</text>
</comment>
<dbReference type="RefSeq" id="WP_120343003.1">
    <property type="nucleotide sequence ID" value="NZ_MCAS01000002.1"/>
</dbReference>
<protein>
    <recommendedName>
        <fullName evidence="5">DUF4148 domain-containing protein</fullName>
    </recommendedName>
</protein>
<reference evidence="3 4" key="1">
    <citation type="submission" date="2016-07" db="EMBL/GenBank/DDBJ databases">
        <title>Genome analysis of Burkholderia fungorum ES3-20.</title>
        <authorList>
            <person name="Xu D."/>
            <person name="Yao R."/>
            <person name="Zheng S."/>
        </authorList>
    </citation>
    <scope>NUCLEOTIDE SEQUENCE [LARGE SCALE GENOMIC DNA]</scope>
    <source>
        <strain evidence="3 4">ES3-20</strain>
    </source>
</reference>
<feature type="signal peptide" evidence="2">
    <location>
        <begin position="1"/>
        <end position="22"/>
    </location>
</feature>
<feature type="region of interest" description="Disordered" evidence="1">
    <location>
        <begin position="69"/>
        <end position="94"/>
    </location>
</feature>
<evidence type="ECO:0000313" key="4">
    <source>
        <dbReference type="Proteomes" id="UP000283709"/>
    </source>
</evidence>
<feature type="chain" id="PRO_5019440560" description="DUF4148 domain-containing protein" evidence="2">
    <location>
        <begin position="23"/>
        <end position="105"/>
    </location>
</feature>
<dbReference type="InterPro" id="IPR025421">
    <property type="entry name" value="DUF4148"/>
</dbReference>
<evidence type="ECO:0000256" key="1">
    <source>
        <dbReference type="SAM" id="MobiDB-lite"/>
    </source>
</evidence>
<evidence type="ECO:0000256" key="2">
    <source>
        <dbReference type="SAM" id="SignalP"/>
    </source>
</evidence>
<feature type="compositionally biased region" description="Low complexity" evidence="1">
    <location>
        <begin position="84"/>
        <end position="94"/>
    </location>
</feature>
<proteinExistence type="predicted"/>
<evidence type="ECO:0000313" key="3">
    <source>
        <dbReference type="EMBL" id="RKF50286.1"/>
    </source>
</evidence>
<dbReference type="OrthoDB" id="9009748at2"/>
<dbReference type="AlphaFoldDB" id="A0A420GYU3"/>
<name>A0A420GYU3_9BURK</name>
<dbReference type="Pfam" id="PF13663">
    <property type="entry name" value="DUF4148"/>
    <property type="match status" value="1"/>
</dbReference>
<evidence type="ECO:0008006" key="5">
    <source>
        <dbReference type="Google" id="ProtNLM"/>
    </source>
</evidence>
<accession>A0A420GYU3</accession>
<gene>
    <name evidence="3" type="ORF">BCY88_15925</name>
</gene>
<organism evidence="3 4">
    <name type="scientific">Paraburkholderia fungorum</name>
    <dbReference type="NCBI Taxonomy" id="134537"/>
    <lineage>
        <taxon>Bacteria</taxon>
        <taxon>Pseudomonadati</taxon>
        <taxon>Pseudomonadota</taxon>
        <taxon>Betaproteobacteria</taxon>
        <taxon>Burkholderiales</taxon>
        <taxon>Burkholderiaceae</taxon>
        <taxon>Paraburkholderia</taxon>
    </lineage>
</organism>
<dbReference type="Proteomes" id="UP000283709">
    <property type="component" value="Unassembled WGS sequence"/>
</dbReference>
<keyword evidence="2" id="KW-0732">Signal</keyword>
<sequence>MKSLIKAVVIVASLAASATVFAQSNSRITREQVRAELVQLQQAGYHVGDGDEAHYPDAIQAAQARIAARNNDTSNTSGYGGSAAGSSQSGRAAVSEADWNAMYGH</sequence>
<dbReference type="EMBL" id="MCAS01000002">
    <property type="protein sequence ID" value="RKF50286.1"/>
    <property type="molecule type" value="Genomic_DNA"/>
</dbReference>